<reference evidence="2 3" key="1">
    <citation type="journal article" date="2020" name="Int. J. Syst. Evol. Microbiol.">
        <title>Novel acetic acid bacteria from cider fermentations: Acetobacter conturbans sp. nov. and Acetobacter fallax sp. nov.</title>
        <authorList>
            <person name="Sombolestani A.S."/>
            <person name="Cleenwerck I."/>
            <person name="Cnockaert M."/>
            <person name="Borremans W."/>
            <person name="Wieme A.D."/>
            <person name="De Vuyst L."/>
            <person name="Vandamme P."/>
        </authorList>
    </citation>
    <scope>NUCLEOTIDE SEQUENCE [LARGE SCALE GENOMIC DNA]</scope>
    <source>
        <strain evidence="2 3">LMG 30640</strain>
    </source>
</reference>
<dbReference type="EMBL" id="WOTB01000007">
    <property type="protein sequence ID" value="NHN84489.1"/>
    <property type="molecule type" value="Genomic_DNA"/>
</dbReference>
<evidence type="ECO:0000256" key="1">
    <source>
        <dbReference type="SAM" id="MobiDB-lite"/>
    </source>
</evidence>
<protein>
    <submittedName>
        <fullName evidence="2">Uncharacterized protein</fullName>
    </submittedName>
</protein>
<feature type="compositionally biased region" description="Basic and acidic residues" evidence="1">
    <location>
        <begin position="328"/>
        <end position="337"/>
    </location>
</feature>
<name>A0ABX0JSB8_9PROT</name>
<comment type="caution">
    <text evidence="2">The sequence shown here is derived from an EMBL/GenBank/DDBJ whole genome shotgun (WGS) entry which is preliminary data.</text>
</comment>
<evidence type="ECO:0000313" key="3">
    <source>
        <dbReference type="Proteomes" id="UP000635278"/>
    </source>
</evidence>
<sequence>MVQNATDYFTATTSQDFLDATNWSSGTLPTDYHEINISGTSTAPVTAVLGSTYSTEVPSLTIGDYGTLDITACDGSDATATPVFTADAMQIFANGNLTVDTASPVSLGINEISGTLTINNSSNVTLTTSRLSGDGNLVLNNATLGTESAGISVDLAMNVSLSGGSTLYTSGWAGGTVTFDPSTLNMIVLGSEGQNVTTAFKNVSANSEFALNGTDGVTPVSAQYSENSDGTYSLIITTSSNQTITLSDITAAAGYTPGSVSITKDLAGDYVIADSSLPASATTGWPPGHDHTSSCDNGSGGNSGDDNGSGSHCTPHHHHHDNSGSTSTHDHCHDDHGSASGHGCDSNTSWHKQSGSSGCAPAHQTSSGSGHGCDTQFWKEYAQDHFANCVKNWSHSSTTGTGGSCTHPDPWSSSHGSCQTVTAAGSHEATQWTNLLPTHCS</sequence>
<accession>A0ABX0JSB8</accession>
<dbReference type="Proteomes" id="UP000635278">
    <property type="component" value="Unassembled WGS sequence"/>
</dbReference>
<evidence type="ECO:0000313" key="2">
    <source>
        <dbReference type="EMBL" id="NHN84489.1"/>
    </source>
</evidence>
<organism evidence="2 3">
    <name type="scientific">Acetobacter musti</name>
    <dbReference type="NCBI Taxonomy" id="864732"/>
    <lineage>
        <taxon>Bacteria</taxon>
        <taxon>Pseudomonadati</taxon>
        <taxon>Pseudomonadota</taxon>
        <taxon>Alphaproteobacteria</taxon>
        <taxon>Acetobacterales</taxon>
        <taxon>Acetobacteraceae</taxon>
        <taxon>Acetobacter</taxon>
    </lineage>
</organism>
<gene>
    <name evidence="2" type="ORF">GOB93_07500</name>
</gene>
<proteinExistence type="predicted"/>
<keyword evidence="3" id="KW-1185">Reference proteome</keyword>
<dbReference type="RefSeq" id="WP_173582880.1">
    <property type="nucleotide sequence ID" value="NZ_WOTB01000007.1"/>
</dbReference>
<feature type="region of interest" description="Disordered" evidence="1">
    <location>
        <begin position="281"/>
        <end position="338"/>
    </location>
</feature>